<comment type="caution">
    <text evidence="2">The sequence shown here is derived from an EMBL/GenBank/DDBJ whole genome shotgun (WGS) entry which is preliminary data.</text>
</comment>
<accession>A0A2N6NM94</accession>
<proteinExistence type="predicted"/>
<dbReference type="AlphaFoldDB" id="A0A2N6NM94"/>
<feature type="transmembrane region" description="Helical" evidence="1">
    <location>
        <begin position="12"/>
        <end position="35"/>
    </location>
</feature>
<sequence>MCPNNEAISSNYLVLAKLFSVLAAVALSSLVYLFTHRPRDAKLMRETLSPDYQYPKLRAQ</sequence>
<evidence type="ECO:0000313" key="2">
    <source>
        <dbReference type="EMBL" id="PMB68388.1"/>
    </source>
</evidence>
<dbReference type="Proteomes" id="UP000235728">
    <property type="component" value="Unassembled WGS sequence"/>
</dbReference>
<keyword evidence="1" id="KW-1133">Transmembrane helix</keyword>
<reference evidence="2 3" key="1">
    <citation type="journal article" date="2016" name="Appl. Microbiol. Biotechnol.">
        <title>Characterization of T-DNA insertion mutants with decreased virulence in the entomopathogenic fungus Beauveria bassiana JEF-007.</title>
        <authorList>
            <person name="Kim S."/>
            <person name="Lee S.J."/>
            <person name="Nai Y.S."/>
            <person name="Yu J.S."/>
            <person name="Lee M.R."/>
            <person name="Yang Y.T."/>
            <person name="Kim J.S."/>
        </authorList>
    </citation>
    <scope>NUCLEOTIDE SEQUENCE [LARGE SCALE GENOMIC DNA]</scope>
    <source>
        <strain evidence="2 3">JEF-007</strain>
    </source>
</reference>
<dbReference type="EMBL" id="MRVG01000005">
    <property type="protein sequence ID" value="PMB68388.1"/>
    <property type="molecule type" value="Genomic_DNA"/>
</dbReference>
<gene>
    <name evidence="2" type="ORF">BM221_004965</name>
</gene>
<keyword evidence="1" id="KW-0812">Transmembrane</keyword>
<keyword evidence="1" id="KW-0472">Membrane</keyword>
<evidence type="ECO:0000313" key="3">
    <source>
        <dbReference type="Proteomes" id="UP000235728"/>
    </source>
</evidence>
<name>A0A2N6NM94_BEABA</name>
<evidence type="ECO:0000256" key="1">
    <source>
        <dbReference type="SAM" id="Phobius"/>
    </source>
</evidence>
<organism evidence="2 3">
    <name type="scientific">Beauveria bassiana</name>
    <name type="common">White muscardine disease fungus</name>
    <name type="synonym">Tritirachium shiotae</name>
    <dbReference type="NCBI Taxonomy" id="176275"/>
    <lineage>
        <taxon>Eukaryota</taxon>
        <taxon>Fungi</taxon>
        <taxon>Dikarya</taxon>
        <taxon>Ascomycota</taxon>
        <taxon>Pezizomycotina</taxon>
        <taxon>Sordariomycetes</taxon>
        <taxon>Hypocreomycetidae</taxon>
        <taxon>Hypocreales</taxon>
        <taxon>Cordycipitaceae</taxon>
        <taxon>Beauveria</taxon>
    </lineage>
</organism>
<protein>
    <submittedName>
        <fullName evidence="2">Uncharacterized protein</fullName>
    </submittedName>
</protein>